<evidence type="ECO:0000313" key="3">
    <source>
        <dbReference type="EMBL" id="AVH55664.1"/>
    </source>
</evidence>
<evidence type="ECO:0000259" key="2">
    <source>
        <dbReference type="Pfam" id="PF08239"/>
    </source>
</evidence>
<evidence type="ECO:0000256" key="1">
    <source>
        <dbReference type="SAM" id="SignalP"/>
    </source>
</evidence>
<gene>
    <name evidence="3" type="ORF">C4B68_07565</name>
</gene>
<dbReference type="Proteomes" id="UP000238413">
    <property type="component" value="Chromosome"/>
</dbReference>
<name>A0ABN5HXI6_9ACTN</name>
<accession>A0ABN5HXI6</accession>
<feature type="chain" id="PRO_5046025333" evidence="1">
    <location>
        <begin position="29"/>
        <end position="108"/>
    </location>
</feature>
<dbReference type="PROSITE" id="PS51257">
    <property type="entry name" value="PROKAR_LIPOPROTEIN"/>
    <property type="match status" value="1"/>
</dbReference>
<dbReference type="EMBL" id="CP026652">
    <property type="protein sequence ID" value="AVH55664.1"/>
    <property type="molecule type" value="Genomic_DNA"/>
</dbReference>
<feature type="domain" description="SH3b" evidence="2">
    <location>
        <begin position="48"/>
        <end position="99"/>
    </location>
</feature>
<dbReference type="RefSeq" id="WP_099498636.1">
    <property type="nucleotide sequence ID" value="NZ_CP026652.1"/>
</dbReference>
<organism evidence="3 4">
    <name type="scientific">Streptomyces dengpaensis</name>
    <dbReference type="NCBI Taxonomy" id="2049881"/>
    <lineage>
        <taxon>Bacteria</taxon>
        <taxon>Bacillati</taxon>
        <taxon>Actinomycetota</taxon>
        <taxon>Actinomycetes</taxon>
        <taxon>Kitasatosporales</taxon>
        <taxon>Streptomycetaceae</taxon>
        <taxon>Streptomyces</taxon>
    </lineage>
</organism>
<dbReference type="Gene3D" id="2.30.30.40">
    <property type="entry name" value="SH3 Domains"/>
    <property type="match status" value="1"/>
</dbReference>
<evidence type="ECO:0000313" key="4">
    <source>
        <dbReference type="Proteomes" id="UP000238413"/>
    </source>
</evidence>
<dbReference type="Pfam" id="PF08239">
    <property type="entry name" value="SH3_3"/>
    <property type="match status" value="1"/>
</dbReference>
<proteinExistence type="predicted"/>
<reference evidence="3 4" key="1">
    <citation type="submission" date="2018-02" db="EMBL/GenBank/DDBJ databases">
        <title>Complete genome sequence of Streptomyces dengpaensis, the producer of angucyclines.</title>
        <authorList>
            <person name="Yumei L."/>
        </authorList>
    </citation>
    <scope>NUCLEOTIDE SEQUENCE [LARGE SCALE GENOMIC DNA]</scope>
    <source>
        <strain evidence="3 4">XZHG99</strain>
    </source>
</reference>
<feature type="signal peptide" evidence="1">
    <location>
        <begin position="1"/>
        <end position="28"/>
    </location>
</feature>
<keyword evidence="1" id="KW-0732">Signal</keyword>
<sequence length="108" mass="11477">MRTSRIAVSAAVLGALALPLVSIPTASAATTVSSCSAKPLPYKVHAKAVTIRSKASSKSTALGVLYRSHKFTVHKSSGNWRYITDKTTGVKGWVSGTYVYRDTAMCLD</sequence>
<protein>
    <submittedName>
        <fullName evidence="3">SH3 domain-containing protein</fullName>
    </submittedName>
</protein>
<keyword evidence="4" id="KW-1185">Reference proteome</keyword>
<dbReference type="InterPro" id="IPR003646">
    <property type="entry name" value="SH3-like_bac-type"/>
</dbReference>